<organism evidence="3 4">
    <name type="scientific">Actinorhabdospora filicis</name>
    <dbReference type="NCBI Taxonomy" id="1785913"/>
    <lineage>
        <taxon>Bacteria</taxon>
        <taxon>Bacillati</taxon>
        <taxon>Actinomycetota</taxon>
        <taxon>Actinomycetes</taxon>
        <taxon>Micromonosporales</taxon>
        <taxon>Micromonosporaceae</taxon>
        <taxon>Actinorhabdospora</taxon>
    </lineage>
</organism>
<keyword evidence="1" id="KW-0812">Transmembrane</keyword>
<protein>
    <recommendedName>
        <fullName evidence="2">SHOCT domain-containing protein</fullName>
    </recommendedName>
</protein>
<keyword evidence="1" id="KW-0472">Membrane</keyword>
<evidence type="ECO:0000313" key="3">
    <source>
        <dbReference type="EMBL" id="GLZ80927.1"/>
    </source>
</evidence>
<feature type="transmembrane region" description="Helical" evidence="1">
    <location>
        <begin position="25"/>
        <end position="45"/>
    </location>
</feature>
<comment type="caution">
    <text evidence="3">The sequence shown here is derived from an EMBL/GenBank/DDBJ whole genome shotgun (WGS) entry which is preliminary data.</text>
</comment>
<proteinExistence type="predicted"/>
<dbReference type="InterPro" id="IPR018649">
    <property type="entry name" value="SHOCT"/>
</dbReference>
<feature type="domain" description="SHOCT" evidence="2">
    <location>
        <begin position="69"/>
        <end position="92"/>
    </location>
</feature>
<dbReference type="EMBL" id="BSTX01000004">
    <property type="protein sequence ID" value="GLZ80927.1"/>
    <property type="molecule type" value="Genomic_DNA"/>
</dbReference>
<evidence type="ECO:0000259" key="2">
    <source>
        <dbReference type="Pfam" id="PF09851"/>
    </source>
</evidence>
<reference evidence="3" key="1">
    <citation type="submission" date="2023-03" db="EMBL/GenBank/DDBJ databases">
        <title>Actinorhabdospora filicis NBRC 111898.</title>
        <authorList>
            <person name="Ichikawa N."/>
            <person name="Sato H."/>
            <person name="Tonouchi N."/>
        </authorList>
    </citation>
    <scope>NUCLEOTIDE SEQUENCE</scope>
    <source>
        <strain evidence="3">NBRC 111898</strain>
    </source>
</reference>
<keyword evidence="4" id="KW-1185">Reference proteome</keyword>
<dbReference type="Pfam" id="PF09851">
    <property type="entry name" value="SHOCT"/>
    <property type="match status" value="1"/>
</dbReference>
<accession>A0A9W6SSB4</accession>
<dbReference type="Proteomes" id="UP001165079">
    <property type="component" value="Unassembled WGS sequence"/>
</dbReference>
<evidence type="ECO:0000313" key="4">
    <source>
        <dbReference type="Proteomes" id="UP001165079"/>
    </source>
</evidence>
<dbReference type="RefSeq" id="WP_285666214.1">
    <property type="nucleotide sequence ID" value="NZ_BSTX01000004.1"/>
</dbReference>
<sequence>MFTQALLATASTTDHYGWHGGPGPWFLLFPLFWIAVFVTLGLVFGRRRRAFWRGQAERAAQAPQVNAESVLRDRFARGEIDAEEYQSRLSTLRES</sequence>
<evidence type="ECO:0000256" key="1">
    <source>
        <dbReference type="SAM" id="Phobius"/>
    </source>
</evidence>
<name>A0A9W6SSB4_9ACTN</name>
<keyword evidence="1" id="KW-1133">Transmembrane helix</keyword>
<gene>
    <name evidence="3" type="ORF">Afil01_57340</name>
</gene>
<dbReference type="AlphaFoldDB" id="A0A9W6SSB4"/>